<dbReference type="EMBL" id="PVTE01000002">
    <property type="protein sequence ID" value="PRY45451.1"/>
    <property type="molecule type" value="Genomic_DNA"/>
</dbReference>
<accession>A0A2T0TIL7</accession>
<dbReference type="Proteomes" id="UP000238375">
    <property type="component" value="Unassembled WGS sequence"/>
</dbReference>
<organism evidence="1 2">
    <name type="scientific">Spirosoma oryzae</name>
    <dbReference type="NCBI Taxonomy" id="1469603"/>
    <lineage>
        <taxon>Bacteria</taxon>
        <taxon>Pseudomonadati</taxon>
        <taxon>Bacteroidota</taxon>
        <taxon>Cytophagia</taxon>
        <taxon>Cytophagales</taxon>
        <taxon>Cytophagaceae</taxon>
        <taxon>Spirosoma</taxon>
    </lineage>
</organism>
<proteinExistence type="predicted"/>
<evidence type="ECO:0000313" key="2">
    <source>
        <dbReference type="Proteomes" id="UP000238375"/>
    </source>
</evidence>
<dbReference type="AlphaFoldDB" id="A0A2T0TIL7"/>
<dbReference type="SUPFAM" id="SSF117074">
    <property type="entry name" value="Hypothetical protein PA1324"/>
    <property type="match status" value="1"/>
</dbReference>
<name>A0A2T0TIL7_9BACT</name>
<comment type="caution">
    <text evidence="1">The sequence shown here is derived from an EMBL/GenBank/DDBJ whole genome shotgun (WGS) entry which is preliminary data.</text>
</comment>
<evidence type="ECO:0008006" key="3">
    <source>
        <dbReference type="Google" id="ProtNLM"/>
    </source>
</evidence>
<protein>
    <recommendedName>
        <fullName evidence="3">Carboxypeptidase family protein</fullName>
    </recommendedName>
</protein>
<dbReference type="RefSeq" id="WP_245882187.1">
    <property type="nucleotide sequence ID" value="NZ_PVTE01000002.1"/>
</dbReference>
<reference evidence="1 2" key="1">
    <citation type="submission" date="2018-03" db="EMBL/GenBank/DDBJ databases">
        <title>Genomic Encyclopedia of Archaeal and Bacterial Type Strains, Phase II (KMG-II): from individual species to whole genera.</title>
        <authorList>
            <person name="Goeker M."/>
        </authorList>
    </citation>
    <scope>NUCLEOTIDE SEQUENCE [LARGE SCALE GENOMIC DNA]</scope>
    <source>
        <strain evidence="1 2">DSM 28354</strain>
    </source>
</reference>
<evidence type="ECO:0000313" key="1">
    <source>
        <dbReference type="EMBL" id="PRY45451.1"/>
    </source>
</evidence>
<gene>
    <name evidence="1" type="ORF">CLV58_102200</name>
</gene>
<sequence>MRRNSAISCQSRWACTLSAWFVLLGLIVCVAHTALAQKPKSRKATKQKTMPIKQGICGTVLEKRGNHMPSPDDPRPAGDGQPVVREVLIFPLLNASQVDMGENGFINSVRQAKPVKTVKSDTAGKFCVSLPAGRYSVVVRDPKGLYANLSDTQNNVFPVTVEAGKKQTVTVTISHSAVF</sequence>
<keyword evidence="2" id="KW-1185">Reference proteome</keyword>